<gene>
    <name evidence="2" type="ORF">MKK62_15255</name>
</gene>
<feature type="domain" description="DUF1330" evidence="1">
    <location>
        <begin position="48"/>
        <end position="128"/>
    </location>
</feature>
<dbReference type="PANTHER" id="PTHR40257">
    <property type="match status" value="1"/>
</dbReference>
<dbReference type="InterPro" id="IPR010753">
    <property type="entry name" value="DUF1330"/>
</dbReference>
<dbReference type="Proteomes" id="UP001055336">
    <property type="component" value="Chromosome"/>
</dbReference>
<reference evidence="2" key="1">
    <citation type="submission" date="2022-08" db="EMBL/GenBank/DDBJ databases">
        <title>Whole genome sequencing of non-tuberculosis mycobacteria type-strains.</title>
        <authorList>
            <person name="Igarashi Y."/>
            <person name="Osugi A."/>
            <person name="Mitarai S."/>
        </authorList>
    </citation>
    <scope>NUCLEOTIDE SEQUENCE</scope>
    <source>
        <strain evidence="2">DSM 45127</strain>
    </source>
</reference>
<dbReference type="RefSeq" id="WP_240258308.1">
    <property type="nucleotide sequence ID" value="NZ_CP092488.2"/>
</dbReference>
<dbReference type="PANTHER" id="PTHR40257:SF1">
    <property type="entry name" value="DUF1330 DOMAIN-CONTAINING PROTEIN"/>
    <property type="match status" value="1"/>
</dbReference>
<sequence length="140" mass="15214">MDVENHVYPTRSRLETLLTDDSTDRVVMLNLLKFREKAEYADGRASDLSGREAYHVYGAAMQAIVENNGGRMVFGGDISSAVIGEVGELWDTCVLVEYPSAAAFARLVTSPEVMEASVHRVAGLAGQLLLRVAQRDAILG</sequence>
<dbReference type="InterPro" id="IPR011008">
    <property type="entry name" value="Dimeric_a/b-barrel"/>
</dbReference>
<name>A0ABY3VEH5_9MYCO</name>
<dbReference type="SUPFAM" id="SSF54909">
    <property type="entry name" value="Dimeric alpha+beta barrel"/>
    <property type="match status" value="1"/>
</dbReference>
<organism evidence="2 3">
    <name type="scientific">Mycobacterium paraterrae</name>
    <dbReference type="NCBI Taxonomy" id="577492"/>
    <lineage>
        <taxon>Bacteria</taxon>
        <taxon>Bacillati</taxon>
        <taxon>Actinomycetota</taxon>
        <taxon>Actinomycetes</taxon>
        <taxon>Mycobacteriales</taxon>
        <taxon>Mycobacteriaceae</taxon>
        <taxon>Mycobacterium</taxon>
    </lineage>
</organism>
<dbReference type="Gene3D" id="3.30.70.100">
    <property type="match status" value="1"/>
</dbReference>
<evidence type="ECO:0000313" key="2">
    <source>
        <dbReference type="EMBL" id="UMB67842.1"/>
    </source>
</evidence>
<proteinExistence type="predicted"/>
<protein>
    <submittedName>
        <fullName evidence="2">DUF1330 domain-containing protein</fullName>
    </submittedName>
</protein>
<accession>A0ABY3VEH5</accession>
<evidence type="ECO:0000259" key="1">
    <source>
        <dbReference type="Pfam" id="PF07045"/>
    </source>
</evidence>
<keyword evidence="3" id="KW-1185">Reference proteome</keyword>
<dbReference type="Pfam" id="PF07045">
    <property type="entry name" value="DUF1330"/>
    <property type="match status" value="1"/>
</dbReference>
<dbReference type="EMBL" id="CP092488">
    <property type="protein sequence ID" value="UMB67842.1"/>
    <property type="molecule type" value="Genomic_DNA"/>
</dbReference>
<evidence type="ECO:0000313" key="3">
    <source>
        <dbReference type="Proteomes" id="UP001055336"/>
    </source>
</evidence>